<dbReference type="RefSeq" id="XP_018329172.1">
    <property type="nucleotide sequence ID" value="XM_018473670.2"/>
</dbReference>
<feature type="compositionally biased region" description="Basic and acidic residues" evidence="1">
    <location>
        <begin position="138"/>
        <end position="149"/>
    </location>
</feature>
<evidence type="ECO:0000313" key="3">
    <source>
        <dbReference type="RefSeq" id="XP_018329172.1"/>
    </source>
</evidence>
<gene>
    <name evidence="3" type="primary">LOC108739665</name>
</gene>
<feature type="region of interest" description="Disordered" evidence="1">
    <location>
        <begin position="137"/>
        <end position="191"/>
    </location>
</feature>
<feature type="compositionally biased region" description="Basic and acidic residues" evidence="1">
    <location>
        <begin position="166"/>
        <end position="177"/>
    </location>
</feature>
<accession>A0A1W4X8K2</accession>
<reference evidence="3" key="1">
    <citation type="submission" date="2025-08" db="UniProtKB">
        <authorList>
            <consortium name="RefSeq"/>
        </authorList>
    </citation>
    <scope>IDENTIFICATION</scope>
    <source>
        <tissue evidence="3">Entire body</tissue>
    </source>
</reference>
<organism evidence="2 3">
    <name type="scientific">Agrilus planipennis</name>
    <name type="common">Emerald ash borer</name>
    <name type="synonym">Agrilus marcopoli</name>
    <dbReference type="NCBI Taxonomy" id="224129"/>
    <lineage>
        <taxon>Eukaryota</taxon>
        <taxon>Metazoa</taxon>
        <taxon>Ecdysozoa</taxon>
        <taxon>Arthropoda</taxon>
        <taxon>Hexapoda</taxon>
        <taxon>Insecta</taxon>
        <taxon>Pterygota</taxon>
        <taxon>Neoptera</taxon>
        <taxon>Endopterygota</taxon>
        <taxon>Coleoptera</taxon>
        <taxon>Polyphaga</taxon>
        <taxon>Elateriformia</taxon>
        <taxon>Buprestoidea</taxon>
        <taxon>Buprestidae</taxon>
        <taxon>Agrilinae</taxon>
        <taxon>Agrilus</taxon>
    </lineage>
</organism>
<proteinExistence type="predicted"/>
<name>A0A1W4X8K2_AGRPL</name>
<evidence type="ECO:0000313" key="2">
    <source>
        <dbReference type="Proteomes" id="UP000192223"/>
    </source>
</evidence>
<evidence type="ECO:0000256" key="1">
    <source>
        <dbReference type="SAM" id="MobiDB-lite"/>
    </source>
</evidence>
<protein>
    <submittedName>
        <fullName evidence="3">Uncharacterized protein LOC108739665</fullName>
    </submittedName>
</protein>
<dbReference type="InParanoid" id="A0A1W4X8K2"/>
<sequence length="207" mass="23917">MDLDRFLSVYRVEYVSYFPKRDSSDPPPPQIIYEECTPHPIFYLTEPASKCNWKSCPYITPMPQKYPYITEALKTDPPRDLLQIDRDYHKALNQIGYCRMKRSCAIKVPKNMMECYKLVCKPFMCPETTADELDVEKDDVKSSKEDSPIHHHVQGKPNAISGSNKDQMEPKLLRKYTEAVSQTSSPPFEGISEYSDIISRLGDRLLP</sequence>
<dbReference type="KEGG" id="apln:108739665"/>
<dbReference type="GeneID" id="108739665"/>
<keyword evidence="2" id="KW-1185">Reference proteome</keyword>
<dbReference type="Proteomes" id="UP000192223">
    <property type="component" value="Unplaced"/>
</dbReference>
<dbReference type="AlphaFoldDB" id="A0A1W4X8K2"/>